<sequence length="814" mass="92957">MITRSPVLTRSRAKDKAIEKETSENPASNIENSGMDDIIDVESERGENVLRTIETQTSPAHNNAQNICFPYQIPNIPVMTQQFPNQQMYTQFPSQMPMLMTMYPPQFMQYPQMPTNTPQNFPPQMNNINQAQPQQNFQQSVTQVAQPPINSENNQRPTTDFAGFMHSFDRMSLSWALDKIPDLKGPEGVDQIKTFFKKFDSATEGISDVVRLKALESKISGRAERAFNTALGNSPFIYSSVRREMLRILETTDTKEICAFDELMSGVKRRENENIDSLANRIASLVKRAYPGMTNNLLDEYSIKHLIRSIGDSNLALNLEIARHDGMSFDSFVSLAARAESTQKATRHINFQSKPPGQQFSQRNNTFTPRNEITCFNCGKPGHLSRDCFSNRNNQYTSKDNVAAATGANKTFLNTKNNINEPTRNTARIQTLSVKIDEDVGSDGKELNVFENKVGSGKKEENEKLNKFKENAELNKSKEKKFEEDLKDENKVEFEEKGSVFGKEKAKTANKNSKILNSSNLRINMDQKRKFDTKRSIFVGNLPYKTLDESVRTHFSKCGKITNVRLLRNKQTRLCKGVGYIEFIDPVSIRRAFELNELSFEGRKLRISRIYEKKKLAKMRDKNEKLKLKPPNLIRGIGKCLNLNELRGKRNRKAENLETIPRTELSKYEEGRGEAIENRLIAKRSKMNGIGTLKQIPIQELGVRNVKSKMVVPRSERSGRNSTVNENWRERGLGDQASRSRWSGNENWRERDLGDQTPRSRWHGNENRMGRGLGDRTPRRSVLKGLDFMKEADLVTVYEPNPFAADSKPRDSSF</sequence>
<evidence type="ECO:0000259" key="7">
    <source>
        <dbReference type="PROSITE" id="PS50158"/>
    </source>
</evidence>
<evidence type="ECO:0000313" key="9">
    <source>
        <dbReference type="WBParaSite" id="Minc3s01234g21935"/>
    </source>
</evidence>
<dbReference type="WBParaSite" id="Minc3s01234g21935">
    <property type="protein sequence ID" value="Minc3s01234g21935"/>
    <property type="gene ID" value="Minc3s01234g21935"/>
</dbReference>
<dbReference type="InterPro" id="IPR001878">
    <property type="entry name" value="Znf_CCHC"/>
</dbReference>
<feature type="region of interest" description="Disordered" evidence="5">
    <location>
        <begin position="709"/>
        <end position="778"/>
    </location>
</feature>
<evidence type="ECO:0000259" key="6">
    <source>
        <dbReference type="PROSITE" id="PS50102"/>
    </source>
</evidence>
<dbReference type="SUPFAM" id="SSF54928">
    <property type="entry name" value="RNA-binding domain, RBD"/>
    <property type="match status" value="1"/>
</dbReference>
<keyword evidence="3" id="KW-0862">Zinc</keyword>
<dbReference type="Proteomes" id="UP000887563">
    <property type="component" value="Unplaced"/>
</dbReference>
<feature type="domain" description="CCHC-type" evidence="7">
    <location>
        <begin position="375"/>
        <end position="388"/>
    </location>
</feature>
<dbReference type="PANTHER" id="PTHR23236:SF119">
    <property type="entry name" value="NUCLEAR RNA-BINDING PROTEIN SART-3"/>
    <property type="match status" value="1"/>
</dbReference>
<feature type="compositionally biased region" description="Basic and acidic residues" evidence="5">
    <location>
        <begin position="12"/>
        <end position="23"/>
    </location>
</feature>
<dbReference type="InterPro" id="IPR036875">
    <property type="entry name" value="Znf_CCHC_sf"/>
</dbReference>
<organism evidence="8 9">
    <name type="scientific">Meloidogyne incognita</name>
    <name type="common">Southern root-knot nematode worm</name>
    <name type="synonym">Oxyuris incognita</name>
    <dbReference type="NCBI Taxonomy" id="6306"/>
    <lineage>
        <taxon>Eukaryota</taxon>
        <taxon>Metazoa</taxon>
        <taxon>Ecdysozoa</taxon>
        <taxon>Nematoda</taxon>
        <taxon>Chromadorea</taxon>
        <taxon>Rhabditida</taxon>
        <taxon>Tylenchina</taxon>
        <taxon>Tylenchomorpha</taxon>
        <taxon>Tylenchoidea</taxon>
        <taxon>Meloidogynidae</taxon>
        <taxon>Meloidogyninae</taxon>
        <taxon>Meloidogyne</taxon>
        <taxon>Meloidogyne incognita group</taxon>
    </lineage>
</organism>
<dbReference type="AlphaFoldDB" id="A0A914M6L8"/>
<dbReference type="PANTHER" id="PTHR23236">
    <property type="entry name" value="EUKARYOTIC TRANSLATION INITIATION FACTOR 4B/4H"/>
    <property type="match status" value="1"/>
</dbReference>
<dbReference type="Pfam" id="PF00076">
    <property type="entry name" value="RRM_1"/>
    <property type="match status" value="1"/>
</dbReference>
<evidence type="ECO:0000256" key="3">
    <source>
        <dbReference type="PROSITE-ProRule" id="PRU00047"/>
    </source>
</evidence>
<protein>
    <submittedName>
        <fullName evidence="9">Uncharacterized protein</fullName>
    </submittedName>
</protein>
<dbReference type="InterPro" id="IPR000504">
    <property type="entry name" value="RRM_dom"/>
</dbReference>
<name>A0A914M6L8_MELIC</name>
<keyword evidence="1" id="KW-0677">Repeat</keyword>
<evidence type="ECO:0000313" key="8">
    <source>
        <dbReference type="Proteomes" id="UP000887563"/>
    </source>
</evidence>
<keyword evidence="8" id="KW-1185">Reference proteome</keyword>
<dbReference type="GO" id="GO:0019899">
    <property type="term" value="F:enzyme binding"/>
    <property type="evidence" value="ECO:0007669"/>
    <property type="project" value="UniProtKB-ARBA"/>
</dbReference>
<feature type="region of interest" description="Disordered" evidence="5">
    <location>
        <begin position="1"/>
        <end position="34"/>
    </location>
</feature>
<feature type="domain" description="RRM" evidence="6">
    <location>
        <begin position="535"/>
        <end position="612"/>
    </location>
</feature>
<dbReference type="Gene3D" id="4.10.60.10">
    <property type="entry name" value="Zinc finger, CCHC-type"/>
    <property type="match status" value="1"/>
</dbReference>
<dbReference type="Gene3D" id="3.30.70.330">
    <property type="match status" value="1"/>
</dbReference>
<evidence type="ECO:0000256" key="2">
    <source>
        <dbReference type="ARBA" id="ARBA00022884"/>
    </source>
</evidence>
<evidence type="ECO:0000256" key="5">
    <source>
        <dbReference type="SAM" id="MobiDB-lite"/>
    </source>
</evidence>
<keyword evidence="3" id="KW-0863">Zinc-finger</keyword>
<dbReference type="GO" id="GO:0008270">
    <property type="term" value="F:zinc ion binding"/>
    <property type="evidence" value="ECO:0007669"/>
    <property type="project" value="UniProtKB-KW"/>
</dbReference>
<proteinExistence type="predicted"/>
<dbReference type="SMART" id="SM00360">
    <property type="entry name" value="RRM"/>
    <property type="match status" value="1"/>
</dbReference>
<accession>A0A914M6L8</accession>
<dbReference type="InterPro" id="IPR034221">
    <property type="entry name" value="RBM34_RRM2"/>
</dbReference>
<evidence type="ECO:0000256" key="4">
    <source>
        <dbReference type="PROSITE-ProRule" id="PRU00176"/>
    </source>
</evidence>
<dbReference type="InterPro" id="IPR035979">
    <property type="entry name" value="RBD_domain_sf"/>
</dbReference>
<feature type="compositionally biased region" description="Basic and acidic residues" evidence="5">
    <location>
        <begin position="763"/>
        <end position="778"/>
    </location>
</feature>
<dbReference type="GO" id="GO:0003723">
    <property type="term" value="F:RNA binding"/>
    <property type="evidence" value="ECO:0007669"/>
    <property type="project" value="UniProtKB-UniRule"/>
</dbReference>
<dbReference type="SUPFAM" id="SSF57756">
    <property type="entry name" value="Retrovirus zinc finger-like domains"/>
    <property type="match status" value="1"/>
</dbReference>
<dbReference type="Pfam" id="PF00098">
    <property type="entry name" value="zf-CCHC"/>
    <property type="match status" value="1"/>
</dbReference>
<reference evidence="9" key="1">
    <citation type="submission" date="2022-11" db="UniProtKB">
        <authorList>
            <consortium name="WormBaseParasite"/>
        </authorList>
    </citation>
    <scope>IDENTIFICATION</scope>
</reference>
<keyword evidence="2 4" id="KW-0694">RNA-binding</keyword>
<dbReference type="InterPro" id="IPR012677">
    <property type="entry name" value="Nucleotide-bd_a/b_plait_sf"/>
</dbReference>
<dbReference type="SMART" id="SM00343">
    <property type="entry name" value="ZnF_C2HC"/>
    <property type="match status" value="1"/>
</dbReference>
<evidence type="ECO:0000256" key="1">
    <source>
        <dbReference type="ARBA" id="ARBA00022737"/>
    </source>
</evidence>
<dbReference type="PROSITE" id="PS50102">
    <property type="entry name" value="RRM"/>
    <property type="match status" value="1"/>
</dbReference>
<keyword evidence="3" id="KW-0479">Metal-binding</keyword>
<dbReference type="CDD" id="cd12395">
    <property type="entry name" value="RRM2_RBM34"/>
    <property type="match status" value="1"/>
</dbReference>
<dbReference type="PROSITE" id="PS50158">
    <property type="entry name" value="ZF_CCHC"/>
    <property type="match status" value="1"/>
</dbReference>
<feature type="compositionally biased region" description="Polar residues" evidence="5">
    <location>
        <begin position="737"/>
        <end position="746"/>
    </location>
</feature>